<proteinExistence type="predicted"/>
<evidence type="ECO:0000313" key="2">
    <source>
        <dbReference type="Proteomes" id="UP000248536"/>
    </source>
</evidence>
<dbReference type="AlphaFoldDB" id="A0A2Z4LTZ0"/>
<protein>
    <submittedName>
        <fullName evidence="1">Glycoprotein gp2</fullName>
    </submittedName>
</protein>
<evidence type="ECO:0000313" key="1">
    <source>
        <dbReference type="EMBL" id="AWX45365.1"/>
    </source>
</evidence>
<name>A0A2Z4LTZ0_9FLAO</name>
<sequence>MIVGLLIITSANGQIKIGENPQNLDPASVLELESTSRALVITRVTDTQMNNIVPLRGALVYNTDQECIHYYNGIGWVNICEALDNSFTTTTEAIVNTASEDNTIAITQVDDNYNFEVNQIRGENVVPRTLFGSNLAIESITDQELQNGSVTRAKLAEGSTGISGELLRWDGAVWTLTNENSLNISEVDGEIGNEVTGPADGTLELSGGGITGNPFLLDVSPDGITNAELADNAVTSNNIFDGTILDADIAAAAAVQGTKIAPDFGAQNVSTTGTLNSGSATIAGTISSTGTATVGANTITNIDGANGQVLTTDGAGNATWQNTSSAAVQTTTAIDGNGLAATPLDLADNAVTSVKIADGAILDADIAAAAAVQGTKIAPDFGAQNVSTTGTLNSGSATIAGTISSTGTATVGANTITNIDGANGQVLTTDGAGNATWQNTSSAAVQTTTAIDGNGLAATPLDLADNAVTSVKIADGAILDADIAAAAAVQGTKIAPDFGAQNVSTTGTLNSGSATIAGTISSTGTATVGANTITNIDGANGQVLTTDGAGNATWQNTSSAAVQTTTAIDGNGLAATPLDLADNAVTSVKIADGAILDADIAAAAAVQGTKIAPDFGAQNVSTTGTLNSGSATIAGTISSTGTATVGANTITNIDGANGQVLTTDGAGNATWQNTSSSTVQTTTAIDGNGLAATPLDLADNAVTLPKIADGTAAGQLMQWDGINWVLIDDGALDVTDEIVFKGRVLAASGVTGAYTINDPTITATSIIQLTVEENPSGNPIIIQLTNQGLGTFSVQINEFTGPGFTEINANWQYIVVNP</sequence>
<keyword evidence="2" id="KW-1185">Reference proteome</keyword>
<gene>
    <name evidence="1" type="ORF">HME9304_02379</name>
</gene>
<reference evidence="1 2" key="1">
    <citation type="submission" date="2018-06" db="EMBL/GenBank/DDBJ databases">
        <title>Spongiibacterium sp. HME9304 Genome sequencing and assembly.</title>
        <authorList>
            <person name="Kang H."/>
            <person name="Kim H."/>
            <person name="Joh K."/>
        </authorList>
    </citation>
    <scope>NUCLEOTIDE SEQUENCE [LARGE SCALE GENOMIC DNA]</scope>
    <source>
        <strain evidence="1 2">HME9304</strain>
    </source>
</reference>
<accession>A0A2Z4LTZ0</accession>
<dbReference type="EMBL" id="CP030104">
    <property type="protein sequence ID" value="AWX45365.1"/>
    <property type="molecule type" value="Genomic_DNA"/>
</dbReference>
<dbReference type="Proteomes" id="UP000248536">
    <property type="component" value="Chromosome"/>
</dbReference>
<dbReference type="KEGG" id="spon:HME9304_02379"/>
<organism evidence="1 2">
    <name type="scientific">Flagellimonas maritima</name>
    <dbReference type="NCBI Taxonomy" id="1383885"/>
    <lineage>
        <taxon>Bacteria</taxon>
        <taxon>Pseudomonadati</taxon>
        <taxon>Bacteroidota</taxon>
        <taxon>Flavobacteriia</taxon>
        <taxon>Flavobacteriales</taxon>
        <taxon>Flavobacteriaceae</taxon>
        <taxon>Flagellimonas</taxon>
    </lineage>
</organism>